<evidence type="ECO:0000256" key="8">
    <source>
        <dbReference type="ARBA" id="ARBA00023004"/>
    </source>
</evidence>
<dbReference type="GO" id="GO:0020037">
    <property type="term" value="F:heme binding"/>
    <property type="evidence" value="ECO:0007669"/>
    <property type="project" value="InterPro"/>
</dbReference>
<dbReference type="AlphaFoldDB" id="A0A6P8CRA5"/>
<evidence type="ECO:0000256" key="3">
    <source>
        <dbReference type="ARBA" id="ARBA00022617"/>
    </source>
</evidence>
<keyword evidence="6 13" id="KW-1133">Transmembrane helix</keyword>
<keyword evidence="4 13" id="KW-0812">Transmembrane</keyword>
<keyword evidence="8 11" id="KW-0408">Iron</keyword>
<dbReference type="PROSITE" id="PS00086">
    <property type="entry name" value="CYTOCHROME_P450"/>
    <property type="match status" value="1"/>
</dbReference>
<dbReference type="InterPro" id="IPR001128">
    <property type="entry name" value="Cyt_P450"/>
</dbReference>
<evidence type="ECO:0000256" key="10">
    <source>
        <dbReference type="ARBA" id="ARBA00023136"/>
    </source>
</evidence>
<dbReference type="GeneID" id="116200355"/>
<reference evidence="14" key="1">
    <citation type="journal article" date="2020" name="Plant Biotechnol. J.">
        <title>The pomegranate (Punica granatum L.) draft genome dissects genetic divergence between soft- and hard-seeded cultivars.</title>
        <authorList>
            <person name="Luo X."/>
            <person name="Li H."/>
            <person name="Wu Z."/>
            <person name="Yao W."/>
            <person name="Zhao P."/>
            <person name="Cao D."/>
            <person name="Yu H."/>
            <person name="Li K."/>
            <person name="Poudel K."/>
            <person name="Zhao D."/>
            <person name="Zhang F."/>
            <person name="Xia X."/>
            <person name="Chen L."/>
            <person name="Wang Q."/>
            <person name="Jing D."/>
            <person name="Cao S."/>
        </authorList>
    </citation>
    <scope>NUCLEOTIDE SEQUENCE [LARGE SCALE GENOMIC DNA]</scope>
    <source>
        <strain evidence="14">cv. Tunisia</strain>
    </source>
</reference>
<dbReference type="RefSeq" id="XP_031387067.1">
    <property type="nucleotide sequence ID" value="XM_031531207.1"/>
</dbReference>
<dbReference type="Proteomes" id="UP000515151">
    <property type="component" value="Chromosome 3"/>
</dbReference>
<feature type="binding site" description="axial binding residue" evidence="11">
    <location>
        <position position="443"/>
    </location>
    <ligand>
        <name>heme</name>
        <dbReference type="ChEBI" id="CHEBI:30413"/>
    </ligand>
    <ligandPart>
        <name>Fe</name>
        <dbReference type="ChEBI" id="CHEBI:18248"/>
    </ligandPart>
</feature>
<dbReference type="InterPro" id="IPR017972">
    <property type="entry name" value="Cyt_P450_CS"/>
</dbReference>
<comment type="similarity">
    <text evidence="2 12">Belongs to the cytochrome P450 family.</text>
</comment>
<evidence type="ECO:0000256" key="7">
    <source>
        <dbReference type="ARBA" id="ARBA00023002"/>
    </source>
</evidence>
<dbReference type="InterPro" id="IPR050651">
    <property type="entry name" value="Plant_Cytochrome_P450_Monoox"/>
</dbReference>
<dbReference type="GO" id="GO:0005506">
    <property type="term" value="F:iron ion binding"/>
    <property type="evidence" value="ECO:0007669"/>
    <property type="project" value="InterPro"/>
</dbReference>
<dbReference type="PRINTS" id="PR00463">
    <property type="entry name" value="EP450I"/>
</dbReference>
<evidence type="ECO:0000256" key="12">
    <source>
        <dbReference type="RuleBase" id="RU000461"/>
    </source>
</evidence>
<dbReference type="GO" id="GO:0016020">
    <property type="term" value="C:membrane"/>
    <property type="evidence" value="ECO:0007669"/>
    <property type="project" value="UniProtKB-SubCell"/>
</dbReference>
<proteinExistence type="inferred from homology"/>
<name>A0A6P8CRA5_PUNGR</name>
<dbReference type="InterPro" id="IPR002401">
    <property type="entry name" value="Cyt_P450_E_grp-I"/>
</dbReference>
<dbReference type="SUPFAM" id="SSF48264">
    <property type="entry name" value="Cytochrome P450"/>
    <property type="match status" value="1"/>
</dbReference>
<evidence type="ECO:0000256" key="5">
    <source>
        <dbReference type="ARBA" id="ARBA00022723"/>
    </source>
</evidence>
<evidence type="ECO:0000256" key="1">
    <source>
        <dbReference type="ARBA" id="ARBA00004167"/>
    </source>
</evidence>
<protein>
    <submittedName>
        <fullName evidence="15">Cytochrome P450 81Q32-like</fullName>
    </submittedName>
</protein>
<keyword evidence="9 12" id="KW-0503">Monooxygenase</keyword>
<evidence type="ECO:0000256" key="11">
    <source>
        <dbReference type="PIRSR" id="PIRSR602401-1"/>
    </source>
</evidence>
<comment type="cofactor">
    <cofactor evidence="11">
        <name>heme</name>
        <dbReference type="ChEBI" id="CHEBI:30413"/>
    </cofactor>
</comment>
<gene>
    <name evidence="15" type="primary">LOC116200355</name>
</gene>
<keyword evidence="10 13" id="KW-0472">Membrane</keyword>
<dbReference type="PANTHER" id="PTHR47947">
    <property type="entry name" value="CYTOCHROME P450 82C3-RELATED"/>
    <property type="match status" value="1"/>
</dbReference>
<dbReference type="GO" id="GO:0004497">
    <property type="term" value="F:monooxygenase activity"/>
    <property type="evidence" value="ECO:0007669"/>
    <property type="project" value="UniProtKB-KW"/>
</dbReference>
<keyword evidence="5 11" id="KW-0479">Metal-binding</keyword>
<keyword evidence="7 12" id="KW-0560">Oxidoreductase</keyword>
<dbReference type="FunFam" id="1.10.630.10:FF:000023">
    <property type="entry name" value="Cytochrome P450 family protein"/>
    <property type="match status" value="1"/>
</dbReference>
<dbReference type="Pfam" id="PF00067">
    <property type="entry name" value="p450"/>
    <property type="match status" value="1"/>
</dbReference>
<dbReference type="OrthoDB" id="1055148at2759"/>
<sequence>MGDNYLISIFLISILTLVFVLAIKSRSRRRPKNLPPSPPSFPILGHLHYIKDPLHRTLLDLSKRYGGPIISLQFGSRPVVLISSWAAAEECFTRNDIVLANRPRLLPGKYVAYDYTTVLTAPYGNHWRNLRRIGALEIFSTHRLDAFSWVRKDEIRRLLKKLSTLGTTEDFTKVEVKSLLADLIFNIMMRMIAGKRYYGDDVTNVEEAMRFRELVRDLSEAAIATYPGDFVPLLRWIDYKGYKKNAIRLGEKLDKFLQGLVDEGRRKKSTQENTNTMIDHLLSLQESEPEYYTDQIIKGLMLIFLAAGTDTSSITLEWALANLINSPSVLEKAKVEIDSEIGQDRLIDEADLPKLRYLQNVMSETYRLYPATPTLFPHMSSEACDIGGFHIPRNTMVLVNAWAIHRDPELWHEPTSFMPERFESLGGEGQKPLLSFGMGRRACLGAPLAHRLVGLTLGSLIQCFNWKRMSEVKVDMLEGQGITMPKAEPLEALCRARHIIGKVIS</sequence>
<keyword evidence="14" id="KW-1185">Reference proteome</keyword>
<feature type="transmembrane region" description="Helical" evidence="13">
    <location>
        <begin position="6"/>
        <end position="23"/>
    </location>
</feature>
<dbReference type="GO" id="GO:0016705">
    <property type="term" value="F:oxidoreductase activity, acting on paired donors, with incorporation or reduction of molecular oxygen"/>
    <property type="evidence" value="ECO:0007669"/>
    <property type="project" value="InterPro"/>
</dbReference>
<dbReference type="PRINTS" id="PR00385">
    <property type="entry name" value="P450"/>
</dbReference>
<evidence type="ECO:0000256" key="4">
    <source>
        <dbReference type="ARBA" id="ARBA00022692"/>
    </source>
</evidence>
<dbReference type="InterPro" id="IPR036396">
    <property type="entry name" value="Cyt_P450_sf"/>
</dbReference>
<evidence type="ECO:0000313" key="15">
    <source>
        <dbReference type="RefSeq" id="XP_031387067.1"/>
    </source>
</evidence>
<evidence type="ECO:0000313" key="14">
    <source>
        <dbReference type="Proteomes" id="UP000515151"/>
    </source>
</evidence>
<comment type="subcellular location">
    <subcellularLocation>
        <location evidence="1">Membrane</location>
        <topology evidence="1">Single-pass membrane protein</topology>
    </subcellularLocation>
</comment>
<dbReference type="Gene3D" id="1.10.630.10">
    <property type="entry name" value="Cytochrome P450"/>
    <property type="match status" value="1"/>
</dbReference>
<reference evidence="15" key="2">
    <citation type="submission" date="2025-08" db="UniProtKB">
        <authorList>
            <consortium name="RefSeq"/>
        </authorList>
    </citation>
    <scope>IDENTIFICATION</scope>
    <source>
        <tissue evidence="15">Leaf</tissue>
    </source>
</reference>
<evidence type="ECO:0000256" key="13">
    <source>
        <dbReference type="SAM" id="Phobius"/>
    </source>
</evidence>
<evidence type="ECO:0000256" key="9">
    <source>
        <dbReference type="ARBA" id="ARBA00023033"/>
    </source>
</evidence>
<accession>A0A6P8CRA5</accession>
<evidence type="ECO:0000256" key="6">
    <source>
        <dbReference type="ARBA" id="ARBA00022989"/>
    </source>
</evidence>
<organism evidence="14 15">
    <name type="scientific">Punica granatum</name>
    <name type="common">Pomegranate</name>
    <dbReference type="NCBI Taxonomy" id="22663"/>
    <lineage>
        <taxon>Eukaryota</taxon>
        <taxon>Viridiplantae</taxon>
        <taxon>Streptophyta</taxon>
        <taxon>Embryophyta</taxon>
        <taxon>Tracheophyta</taxon>
        <taxon>Spermatophyta</taxon>
        <taxon>Magnoliopsida</taxon>
        <taxon>eudicotyledons</taxon>
        <taxon>Gunneridae</taxon>
        <taxon>Pentapetalae</taxon>
        <taxon>rosids</taxon>
        <taxon>malvids</taxon>
        <taxon>Myrtales</taxon>
        <taxon>Lythraceae</taxon>
        <taxon>Punica</taxon>
    </lineage>
</organism>
<evidence type="ECO:0000256" key="2">
    <source>
        <dbReference type="ARBA" id="ARBA00010617"/>
    </source>
</evidence>
<dbReference type="CDD" id="cd20653">
    <property type="entry name" value="CYP81"/>
    <property type="match status" value="1"/>
</dbReference>
<dbReference type="PANTHER" id="PTHR47947:SF62">
    <property type="entry name" value="CYTOCHROME P450, FAMILY 81, SUBFAMILY D, POLYPEPTIDE 5"/>
    <property type="match status" value="1"/>
</dbReference>
<keyword evidence="3 11" id="KW-0349">Heme</keyword>